<name>A0A0L0MZA2_TOLOC</name>
<keyword evidence="2" id="KW-0862">Zinc</keyword>
<keyword evidence="10" id="KW-1185">Reference proteome</keyword>
<feature type="domain" description="Zn(2)-C6 fungal-type" evidence="8">
    <location>
        <begin position="20"/>
        <end position="50"/>
    </location>
</feature>
<keyword evidence="4" id="KW-0238">DNA-binding</keyword>
<evidence type="ECO:0000256" key="5">
    <source>
        <dbReference type="ARBA" id="ARBA00023163"/>
    </source>
</evidence>
<reference evidence="9 10" key="1">
    <citation type="journal article" date="2015" name="BMC Genomics">
        <title>The genome of the truffle-parasite Tolypocladium ophioglossoides and the evolution of antifungal peptaibiotics.</title>
        <authorList>
            <person name="Quandt C.A."/>
            <person name="Bushley K.E."/>
            <person name="Spatafora J.W."/>
        </authorList>
    </citation>
    <scope>NUCLEOTIDE SEQUENCE [LARGE SCALE GENOMIC DNA]</scope>
    <source>
        <strain evidence="9 10">CBS 100239</strain>
    </source>
</reference>
<evidence type="ECO:0000313" key="10">
    <source>
        <dbReference type="Proteomes" id="UP000036947"/>
    </source>
</evidence>
<dbReference type="CDD" id="cd00067">
    <property type="entry name" value="GAL4"/>
    <property type="match status" value="1"/>
</dbReference>
<dbReference type="GO" id="GO:0006351">
    <property type="term" value="P:DNA-templated transcription"/>
    <property type="evidence" value="ECO:0007669"/>
    <property type="project" value="InterPro"/>
</dbReference>
<dbReference type="Pfam" id="PF00172">
    <property type="entry name" value="Zn_clus"/>
    <property type="match status" value="1"/>
</dbReference>
<dbReference type="CDD" id="cd12148">
    <property type="entry name" value="fungal_TF_MHR"/>
    <property type="match status" value="1"/>
</dbReference>
<proteinExistence type="predicted"/>
<dbReference type="SUPFAM" id="SSF57701">
    <property type="entry name" value="Zn2/Cys6 DNA-binding domain"/>
    <property type="match status" value="1"/>
</dbReference>
<evidence type="ECO:0000256" key="2">
    <source>
        <dbReference type="ARBA" id="ARBA00022833"/>
    </source>
</evidence>
<dbReference type="PANTHER" id="PTHR47171">
    <property type="entry name" value="FARA-RELATED"/>
    <property type="match status" value="1"/>
</dbReference>
<dbReference type="GO" id="GO:0000981">
    <property type="term" value="F:DNA-binding transcription factor activity, RNA polymerase II-specific"/>
    <property type="evidence" value="ECO:0007669"/>
    <property type="project" value="InterPro"/>
</dbReference>
<dbReference type="Proteomes" id="UP000036947">
    <property type="component" value="Unassembled WGS sequence"/>
</dbReference>
<feature type="region of interest" description="Disordered" evidence="7">
    <location>
        <begin position="653"/>
        <end position="685"/>
    </location>
</feature>
<sequence length="766" mass="85765">MQKPASPRNRLRGGDRTRIACRRCNSKKVKCDASAGVPCRGCVGARAECVPIDSKRGRYVRHKARPPGIETPRNNMPRSSPTTREQSPRGNTTRSSSATRDQSPLLRGVNHEDESPSTAAWTTSRTELVDSHLLRGLSRSFEKRAPKDSSAMFYLHIADQSVRPTQQPINNAMSTFYAGDSFSLTYAIHDVLAPFMGDRQNYQKRLHFPIAEGFDPSDLGRENIVNAQVQLLRERNILHRLGPDALERMLSVYFSWFHPAFPLMSEAGFLRKCLRNQMSLLVLNALLLVAATICDNADIPLTGCSSRQRARKVFYRQAKALYDSDLDPDKVNNVISVFLMSFWWGGSHDEKDTWHWLGIAVNLAQSLGMHRLTARSHMSDETSKLWRRIWWCLRVRDTLTSGSIGRPQHISDRDCDVEMLEPGDMLGEDWSTECEKKHYACQMAQLSLLLSSIITSRYAAIQSSTMEQKIQLEHNLDRFRTQIPLSLQYKGIDSGTGQGLWSAMLLMAYNFGVILLCRPPRSTGEEANLMIWGNRPKAVAAANEITRIMEDILSTSLVRLCQIHTIPALFNSLSMHVFSLCTSGTVGRELAENRARTCMLGLTCLQESWPVSGWILKLFVDIMERLRRKLTTHTRAAGLIALGSGSSTIPGSSVGFSQHPQRVMVSSTKQSSTASEPTDGNPHGRNLEAIYADNSSHNIPKSSTNTGNTEVLAFSNDHNAFSSTSTGLFPNLFVLDGVFSDLNTEQMNFFDQLEVPNYYDLNKTSY</sequence>
<feature type="compositionally biased region" description="Polar residues" evidence="7">
    <location>
        <begin position="72"/>
        <end position="102"/>
    </location>
</feature>
<keyword evidence="6" id="KW-0539">Nucleus</keyword>
<comment type="caution">
    <text evidence="9">The sequence shown here is derived from an EMBL/GenBank/DDBJ whole genome shotgun (WGS) entry which is preliminary data.</text>
</comment>
<gene>
    <name evidence="9" type="ORF">TOPH_08199</name>
</gene>
<dbReference type="InterPro" id="IPR036864">
    <property type="entry name" value="Zn2-C6_fun-type_DNA-bd_sf"/>
</dbReference>
<keyword evidence="1" id="KW-0479">Metal-binding</keyword>
<keyword evidence="5" id="KW-0804">Transcription</keyword>
<evidence type="ECO:0000256" key="1">
    <source>
        <dbReference type="ARBA" id="ARBA00022723"/>
    </source>
</evidence>
<dbReference type="GO" id="GO:0008270">
    <property type="term" value="F:zinc ion binding"/>
    <property type="evidence" value="ECO:0007669"/>
    <property type="project" value="InterPro"/>
</dbReference>
<dbReference type="PANTHER" id="PTHR47171:SF1">
    <property type="entry name" value="ZN(II)2CYS6 TRANSCRIPTION FACTOR (EUROFUNG)"/>
    <property type="match status" value="1"/>
</dbReference>
<keyword evidence="3" id="KW-0805">Transcription regulation</keyword>
<dbReference type="OrthoDB" id="5121955at2759"/>
<dbReference type="Gene3D" id="4.10.240.10">
    <property type="entry name" value="Zn(2)-C6 fungal-type DNA-binding domain"/>
    <property type="match status" value="1"/>
</dbReference>
<organism evidence="9 10">
    <name type="scientific">Tolypocladium ophioglossoides (strain CBS 100239)</name>
    <name type="common">Snaketongue truffleclub</name>
    <name type="synonym">Elaphocordyceps ophioglossoides</name>
    <dbReference type="NCBI Taxonomy" id="1163406"/>
    <lineage>
        <taxon>Eukaryota</taxon>
        <taxon>Fungi</taxon>
        <taxon>Dikarya</taxon>
        <taxon>Ascomycota</taxon>
        <taxon>Pezizomycotina</taxon>
        <taxon>Sordariomycetes</taxon>
        <taxon>Hypocreomycetidae</taxon>
        <taxon>Hypocreales</taxon>
        <taxon>Ophiocordycipitaceae</taxon>
        <taxon>Tolypocladium</taxon>
    </lineage>
</organism>
<accession>A0A0L0MZA2</accession>
<dbReference type="EMBL" id="LFRF01000041">
    <property type="protein sequence ID" value="KND87157.1"/>
    <property type="molecule type" value="Genomic_DNA"/>
</dbReference>
<protein>
    <submittedName>
        <fullName evidence="9">Cutinase transcription factor 1 alpha</fullName>
    </submittedName>
</protein>
<evidence type="ECO:0000256" key="3">
    <source>
        <dbReference type="ARBA" id="ARBA00023015"/>
    </source>
</evidence>
<dbReference type="InterPro" id="IPR052073">
    <property type="entry name" value="Amide_Lactam_Regulators"/>
</dbReference>
<dbReference type="STRING" id="1163406.A0A0L0MZA2"/>
<dbReference type="InterPro" id="IPR001138">
    <property type="entry name" value="Zn2Cys6_DnaBD"/>
</dbReference>
<dbReference type="PROSITE" id="PS50048">
    <property type="entry name" value="ZN2_CY6_FUNGAL_2"/>
    <property type="match status" value="1"/>
</dbReference>
<dbReference type="Pfam" id="PF04082">
    <property type="entry name" value="Fungal_trans"/>
    <property type="match status" value="1"/>
</dbReference>
<evidence type="ECO:0000256" key="6">
    <source>
        <dbReference type="ARBA" id="ARBA00023242"/>
    </source>
</evidence>
<evidence type="ECO:0000313" key="9">
    <source>
        <dbReference type="EMBL" id="KND87157.1"/>
    </source>
</evidence>
<evidence type="ECO:0000256" key="4">
    <source>
        <dbReference type="ARBA" id="ARBA00023125"/>
    </source>
</evidence>
<feature type="compositionally biased region" description="Polar residues" evidence="7">
    <location>
        <begin position="653"/>
        <end position="678"/>
    </location>
</feature>
<dbReference type="GO" id="GO:0003677">
    <property type="term" value="F:DNA binding"/>
    <property type="evidence" value="ECO:0007669"/>
    <property type="project" value="UniProtKB-KW"/>
</dbReference>
<dbReference type="AlphaFoldDB" id="A0A0L0MZA2"/>
<feature type="region of interest" description="Disordered" evidence="7">
    <location>
        <begin position="60"/>
        <end position="123"/>
    </location>
</feature>
<evidence type="ECO:0000259" key="8">
    <source>
        <dbReference type="PROSITE" id="PS50048"/>
    </source>
</evidence>
<evidence type="ECO:0000256" key="7">
    <source>
        <dbReference type="SAM" id="MobiDB-lite"/>
    </source>
</evidence>
<dbReference type="InterPro" id="IPR007219">
    <property type="entry name" value="XnlR_reg_dom"/>
</dbReference>
<dbReference type="SMART" id="SM00906">
    <property type="entry name" value="Fungal_trans"/>
    <property type="match status" value="1"/>
</dbReference>